<dbReference type="GO" id="GO:0050660">
    <property type="term" value="F:flavin adenine dinucleotide binding"/>
    <property type="evidence" value="ECO:0007669"/>
    <property type="project" value="InterPro"/>
</dbReference>
<accession>A0A7C9RT73</accession>
<evidence type="ECO:0000259" key="3">
    <source>
        <dbReference type="Pfam" id="PF08028"/>
    </source>
</evidence>
<dbReference type="AlphaFoldDB" id="A0A7C9RT73"/>
<evidence type="ECO:0000256" key="1">
    <source>
        <dbReference type="ARBA" id="ARBA00023002"/>
    </source>
</evidence>
<dbReference type="Pfam" id="PF02771">
    <property type="entry name" value="Acyl-CoA_dh_N"/>
    <property type="match status" value="1"/>
</dbReference>
<dbReference type="InterPro" id="IPR013786">
    <property type="entry name" value="AcylCoA_DH/ox_N"/>
</dbReference>
<dbReference type="Gene3D" id="1.20.140.10">
    <property type="entry name" value="Butyryl-CoA Dehydrogenase, subunit A, domain 3"/>
    <property type="match status" value="1"/>
</dbReference>
<keyword evidence="5" id="KW-1185">Reference proteome</keyword>
<dbReference type="GO" id="GO:0016787">
    <property type="term" value="F:hydrolase activity"/>
    <property type="evidence" value="ECO:0007669"/>
    <property type="project" value="UniProtKB-KW"/>
</dbReference>
<dbReference type="InterPro" id="IPR036250">
    <property type="entry name" value="AcylCo_DH-like_C"/>
</dbReference>
<dbReference type="PANTHER" id="PTHR43884:SF12">
    <property type="entry name" value="ISOVALERYL-COA DEHYDROGENASE, MITOCHONDRIAL-RELATED"/>
    <property type="match status" value="1"/>
</dbReference>
<protein>
    <submittedName>
        <fullName evidence="4">Hydrolase</fullName>
    </submittedName>
</protein>
<dbReference type="PIRSF" id="PIRSF016578">
    <property type="entry name" value="HsaA"/>
    <property type="match status" value="1"/>
</dbReference>
<dbReference type="InterPro" id="IPR009100">
    <property type="entry name" value="AcylCoA_DH/oxidase_NM_dom_sf"/>
</dbReference>
<feature type="domain" description="Acyl-CoA dehydrogenase C-terminal" evidence="3">
    <location>
        <begin position="229"/>
        <end position="347"/>
    </location>
</feature>
<keyword evidence="4" id="KW-0378">Hydrolase</keyword>
<dbReference type="Pfam" id="PF08028">
    <property type="entry name" value="Acyl-CoA_dh_2"/>
    <property type="match status" value="1"/>
</dbReference>
<dbReference type="GO" id="GO:0008470">
    <property type="term" value="F:3-methylbutanoyl-CoA dehydrogenase activity"/>
    <property type="evidence" value="ECO:0007669"/>
    <property type="project" value="TreeGrafter"/>
</dbReference>
<dbReference type="InterPro" id="IPR037069">
    <property type="entry name" value="AcylCoA_DH/ox_N_sf"/>
</dbReference>
<evidence type="ECO:0000313" key="5">
    <source>
        <dbReference type="Proteomes" id="UP000481360"/>
    </source>
</evidence>
<gene>
    <name evidence="4" type="ORF">G7043_28125</name>
</gene>
<dbReference type="Gene3D" id="2.40.110.10">
    <property type="entry name" value="Butyryl-CoA Dehydrogenase, subunit A, domain 2"/>
    <property type="match status" value="1"/>
</dbReference>
<dbReference type="PANTHER" id="PTHR43884">
    <property type="entry name" value="ACYL-COA DEHYDROGENASE"/>
    <property type="match status" value="1"/>
</dbReference>
<name>A0A7C9RT73_9PSEU</name>
<dbReference type="EMBL" id="JAAMPJ010000008">
    <property type="protein sequence ID" value="NGY62791.1"/>
    <property type="molecule type" value="Genomic_DNA"/>
</dbReference>
<dbReference type="GO" id="GO:0006552">
    <property type="term" value="P:L-leucine catabolic process"/>
    <property type="evidence" value="ECO:0007669"/>
    <property type="project" value="TreeGrafter"/>
</dbReference>
<dbReference type="SUPFAM" id="SSF47203">
    <property type="entry name" value="Acyl-CoA dehydrogenase C-terminal domain-like"/>
    <property type="match status" value="1"/>
</dbReference>
<reference evidence="4 5" key="1">
    <citation type="submission" date="2020-03" db="EMBL/GenBank/DDBJ databases">
        <title>Isolation and identification of active actinomycetes.</title>
        <authorList>
            <person name="Sun X."/>
        </authorList>
    </citation>
    <scope>NUCLEOTIDE SEQUENCE [LARGE SCALE GENOMIC DNA]</scope>
    <source>
        <strain evidence="4 5">NEAU-D13</strain>
    </source>
</reference>
<dbReference type="SUPFAM" id="SSF56645">
    <property type="entry name" value="Acyl-CoA dehydrogenase NM domain-like"/>
    <property type="match status" value="1"/>
</dbReference>
<proteinExistence type="predicted"/>
<sequence>MSDTGLVPVAEKVGALAAEHAQEADRTRKLAPEVVAAVREAGFARHFVAKSYGGSEGGFGELTQAVIAVGEGCASTAWCASLSALSARYATHLPQLGHDELWGTSPDAFVVTAQPPLGKATTTQGGHRLSGRWAYVSGVDFADWALVCGMVATGGEPEARFFALPRKDFIVVEGWDNAGMRATSSHTVIVDDVFVPEHLSFLRADFISGQNTTSDLPAHNAPFQAVGGLTFVAPAVGAAYGALNAAVNAMRGKKINTTQGVDLCRASAQIDSARFLVEQNAQVLDERTFTPRLMARCERNAAFTADSLVDAAGTLVRAAGTSGFSENSPLQRFWRDIVSASSHVALRYETAVARTWPAALIGE</sequence>
<evidence type="ECO:0000313" key="4">
    <source>
        <dbReference type="EMBL" id="NGY62791.1"/>
    </source>
</evidence>
<evidence type="ECO:0000259" key="2">
    <source>
        <dbReference type="Pfam" id="PF02771"/>
    </source>
</evidence>
<dbReference type="InterPro" id="IPR013107">
    <property type="entry name" value="Acyl-CoA_DH_C"/>
</dbReference>
<keyword evidence="1" id="KW-0560">Oxidoreductase</keyword>
<dbReference type="InterPro" id="IPR046373">
    <property type="entry name" value="Acyl-CoA_Oxase/DH_mid-dom_sf"/>
</dbReference>
<dbReference type="Proteomes" id="UP000481360">
    <property type="component" value="Unassembled WGS sequence"/>
</dbReference>
<dbReference type="Gene3D" id="1.10.540.10">
    <property type="entry name" value="Acyl-CoA dehydrogenase/oxidase, N-terminal domain"/>
    <property type="match status" value="1"/>
</dbReference>
<comment type="caution">
    <text evidence="4">The sequence shown here is derived from an EMBL/GenBank/DDBJ whole genome shotgun (WGS) entry which is preliminary data.</text>
</comment>
<dbReference type="RefSeq" id="WP_166050573.1">
    <property type="nucleotide sequence ID" value="NZ_JAAMPJ010000008.1"/>
</dbReference>
<feature type="domain" description="Acyl-CoA dehydrogenase/oxidase N-terminal" evidence="2">
    <location>
        <begin position="18"/>
        <end position="83"/>
    </location>
</feature>
<organism evidence="4 5">
    <name type="scientific">Lentzea alba</name>
    <dbReference type="NCBI Taxonomy" id="2714351"/>
    <lineage>
        <taxon>Bacteria</taxon>
        <taxon>Bacillati</taxon>
        <taxon>Actinomycetota</taxon>
        <taxon>Actinomycetes</taxon>
        <taxon>Pseudonocardiales</taxon>
        <taxon>Pseudonocardiaceae</taxon>
        <taxon>Lentzea</taxon>
    </lineage>
</organism>